<evidence type="ECO:0000313" key="1">
    <source>
        <dbReference type="EMBL" id="ADU67008.1"/>
    </source>
</evidence>
<name>E6W444_DESIS</name>
<dbReference type="eggNOG" id="COG1328">
    <property type="taxonomic scope" value="Bacteria"/>
</dbReference>
<dbReference type="RefSeq" id="WP_013506883.1">
    <property type="nucleotide sequence ID" value="NC_014836.1"/>
</dbReference>
<protein>
    <submittedName>
        <fullName evidence="1">Uncharacterized protein</fullName>
    </submittedName>
</protein>
<dbReference type="InterPro" id="IPR012833">
    <property type="entry name" value="NrdD"/>
</dbReference>
<dbReference type="GO" id="GO:0006260">
    <property type="term" value="P:DNA replication"/>
    <property type="evidence" value="ECO:0007669"/>
    <property type="project" value="InterPro"/>
</dbReference>
<accession>E6W444</accession>
<dbReference type="AlphaFoldDB" id="E6W444"/>
<dbReference type="HOGENOM" id="CLU_184597_1_0_0"/>
<dbReference type="EMBL" id="CP002432">
    <property type="protein sequence ID" value="ADU67008.1"/>
    <property type="molecule type" value="Genomic_DNA"/>
</dbReference>
<evidence type="ECO:0000313" key="2">
    <source>
        <dbReference type="Proteomes" id="UP000002572"/>
    </source>
</evidence>
<gene>
    <name evidence="1" type="ordered locus">Selin_2292</name>
</gene>
<dbReference type="Pfam" id="PF13597">
    <property type="entry name" value="NRDD"/>
    <property type="match status" value="1"/>
</dbReference>
<keyword evidence="2" id="KW-1185">Reference proteome</keyword>
<dbReference type="STRING" id="653733.Selin_2292"/>
<proteinExistence type="predicted"/>
<sequence>MSQREAQIQQLEEQLASVKGTPCDIYSRVVGYHSPTNHWNEGKKEEFGKRETFAVNP</sequence>
<reference evidence="1 2" key="1">
    <citation type="submission" date="2010-12" db="EMBL/GenBank/DDBJ databases">
        <title>Complete sequence of Desulfurispirillum indicum S5.</title>
        <authorList>
            <consortium name="US DOE Joint Genome Institute"/>
            <person name="Lucas S."/>
            <person name="Copeland A."/>
            <person name="Lapidus A."/>
            <person name="Cheng J.-F."/>
            <person name="Goodwin L."/>
            <person name="Pitluck S."/>
            <person name="Chertkov O."/>
            <person name="Held B."/>
            <person name="Detter J.C."/>
            <person name="Han C."/>
            <person name="Tapia R."/>
            <person name="Land M."/>
            <person name="Hauser L."/>
            <person name="Kyrpides N."/>
            <person name="Ivanova N."/>
            <person name="Mikhailova N."/>
            <person name="Haggblom M."/>
            <person name="Rauschenbach I."/>
            <person name="Bini E."/>
            <person name="Woyke T."/>
        </authorList>
    </citation>
    <scope>NUCLEOTIDE SEQUENCE [LARGE SCALE GENOMIC DNA]</scope>
    <source>
        <strain evidence="2">ATCC BAA-1389 / DSM 22839 / S5</strain>
    </source>
</reference>
<organism evidence="1 2">
    <name type="scientific">Desulfurispirillum indicum (strain ATCC BAA-1389 / DSM 22839 / S5)</name>
    <dbReference type="NCBI Taxonomy" id="653733"/>
    <lineage>
        <taxon>Bacteria</taxon>
        <taxon>Pseudomonadati</taxon>
        <taxon>Chrysiogenota</taxon>
        <taxon>Chrysiogenia</taxon>
        <taxon>Chrysiogenales</taxon>
        <taxon>Chrysiogenaceae</taxon>
        <taxon>Desulfurispirillum</taxon>
    </lineage>
</organism>
<dbReference type="GO" id="GO:0008998">
    <property type="term" value="F:ribonucleoside-triphosphate reductase (thioredoxin) activity"/>
    <property type="evidence" value="ECO:0007669"/>
    <property type="project" value="InterPro"/>
</dbReference>
<dbReference type="InParanoid" id="E6W444"/>
<dbReference type="KEGG" id="din:Selin_2292"/>
<dbReference type="OrthoDB" id="9808075at2"/>
<dbReference type="Proteomes" id="UP000002572">
    <property type="component" value="Chromosome"/>
</dbReference>